<dbReference type="Proteomes" id="UP001159363">
    <property type="component" value="Chromosome X"/>
</dbReference>
<feature type="region of interest" description="Disordered" evidence="1">
    <location>
        <begin position="31"/>
        <end position="63"/>
    </location>
</feature>
<protein>
    <submittedName>
        <fullName evidence="2">Uncharacterized protein</fullName>
    </submittedName>
</protein>
<dbReference type="EMBL" id="JARBHB010000004">
    <property type="protein sequence ID" value="KAJ8885760.1"/>
    <property type="molecule type" value="Genomic_DNA"/>
</dbReference>
<name>A0ABQ9HNK1_9NEOP</name>
<evidence type="ECO:0000256" key="1">
    <source>
        <dbReference type="SAM" id="MobiDB-lite"/>
    </source>
</evidence>
<evidence type="ECO:0000313" key="2">
    <source>
        <dbReference type="EMBL" id="KAJ8885760.1"/>
    </source>
</evidence>
<sequence length="1171" mass="128854">MSQCFLVLQINRISRPSKTCPRLDNWPATGHQPQQMNFGHASEQHRRTYKATTADPTTADPLSPESFIKMTANSTYKVQWCMIVLKPHGLPDVQWHIIQELKLYVLRENQVRPIQDWGAALPWCTTVGSAGDECIHFPELVISSGSMENVTDTAEVQPSHYTSFCHTLTSYQQTLQMCSRPCSTARHCHKTDTSMEAVKVVQDKLQTRDISDQLVSMRPAFGNEREEEEEEEEEEHFAYVNPVGGHGRSVRHLYLDSLSRRAGEGVYAVTEVPVLGYPSCGLMLAWKSICVEGPIDMAVRKSTMRRRNKIDGVEGMDKVDYQLRGATDHVPGMEGSHSEPVHDTDQQHFGLISAHKPFSDESAIPASIIHDATNSATTAALSAEVQCQSNLLLCNSTQDLEPTDQHLWTHLLQDNIRLLLDYLPDSVSALAHTSSVLYAAENSCCSSCQSLALAKATKTQGNLTHMCTSSMHTQFLHVVPIFTLKSVLHVHSIPPQLSPCPVSSQCSSPSSALTHTSRVCVSPGEGKDEVGHPGPCITEAGSRCQLQPVRTSRLLTQGPVLEGQPIPRRRGVVGGGTSRAHPYPPTRADNTCPTAQRGRRGQVIITEQYGEAVGASRVQLAEPISMTSYQEVCPVDHLPGVSHADIAKLHTPHQQRKQKNTEQGANQEITRPANYISPPMLRIQGNTQTCNPGHAVIHVTNKEGNSGRVSLRISKDIGCEVQENNMAMLMQENSTIKIRNVIAFASKKLSMNERSNLLLASVLAVLGDGREVLGIGALEVCDVAEYCCSRSSSSARVVARALRDMMQNSPFQFSDALLQKLWFAMPRRSSAGFVRKGADGKRAEFTAVVIGDAAERNTAARSRSAHWLSESGVRPASYLVAKRATLCSSLLVPCLILNCREWYNFPELKVRTTDTSLPRLVLPGNILANASSSASEDPPLLRADQKHWSHTITGCEFPNQCQAVTPKQIPPQAPRCSGRDITPVYLLSLIRGSVASGRGQSGLAIILSTLWWLFKTVKSLATASRKAVEKLASSLNSSTQVLGEDCRNNSCGNNSRGPPRSALYSEAARVMVVTGEGMRCPSELKSFTCIRHFWQEYHLQPTDNVPMYISIKKWDRRLQETERLLSMMGHNTKCPVSESLVDVTHMSFLQSHQEVNTTSKVGVTVTSFNNT</sequence>
<comment type="caution">
    <text evidence="2">The sequence shown here is derived from an EMBL/GenBank/DDBJ whole genome shotgun (WGS) entry which is preliminary data.</text>
</comment>
<keyword evidence="3" id="KW-1185">Reference proteome</keyword>
<gene>
    <name evidence="2" type="ORF">PR048_011960</name>
</gene>
<organism evidence="2 3">
    <name type="scientific">Dryococelus australis</name>
    <dbReference type="NCBI Taxonomy" id="614101"/>
    <lineage>
        <taxon>Eukaryota</taxon>
        <taxon>Metazoa</taxon>
        <taxon>Ecdysozoa</taxon>
        <taxon>Arthropoda</taxon>
        <taxon>Hexapoda</taxon>
        <taxon>Insecta</taxon>
        <taxon>Pterygota</taxon>
        <taxon>Neoptera</taxon>
        <taxon>Polyneoptera</taxon>
        <taxon>Phasmatodea</taxon>
        <taxon>Verophasmatodea</taxon>
        <taxon>Anareolatae</taxon>
        <taxon>Phasmatidae</taxon>
        <taxon>Eurycanthinae</taxon>
        <taxon>Dryococelus</taxon>
    </lineage>
</organism>
<feature type="compositionally biased region" description="Low complexity" evidence="1">
    <location>
        <begin position="51"/>
        <end position="61"/>
    </location>
</feature>
<evidence type="ECO:0000313" key="3">
    <source>
        <dbReference type="Proteomes" id="UP001159363"/>
    </source>
</evidence>
<reference evidence="2 3" key="1">
    <citation type="submission" date="2023-02" db="EMBL/GenBank/DDBJ databases">
        <title>LHISI_Scaffold_Assembly.</title>
        <authorList>
            <person name="Stuart O.P."/>
            <person name="Cleave R."/>
            <person name="Magrath M.J.L."/>
            <person name="Mikheyev A.S."/>
        </authorList>
    </citation>
    <scope>NUCLEOTIDE SEQUENCE [LARGE SCALE GENOMIC DNA]</scope>
    <source>
        <strain evidence="2">Daus_M_001</strain>
        <tissue evidence="2">Leg muscle</tissue>
    </source>
</reference>
<feature type="region of interest" description="Disordered" evidence="1">
    <location>
        <begin position="561"/>
        <end position="595"/>
    </location>
</feature>
<accession>A0ABQ9HNK1</accession>
<proteinExistence type="predicted"/>